<sequence length="176" mass="20610">MKKFSAVKTLVKVFKAKFIKPVQMYKRDKYEDMKERVSMLSVMIDSQPEDKKHIPANIVDSLIKSDFNEFNKTLSDVKGTQGISTSSSLYHHFFSKCEELVRKDEEMIKNSSTEAEKNEAIEIDKLLQTLRFKIRSLLDCLIIIEIFSKRRSEDEKQKLLNHLKDFSTKPVEKEQV</sequence>
<evidence type="ECO:0000313" key="1">
    <source>
        <dbReference type="EMBL" id="SGY95114.1"/>
    </source>
</evidence>
<dbReference type="AlphaFoldDB" id="A0A1L0B1F9"/>
<name>A0A1L0B1F9_9GAMM</name>
<dbReference type="EMBL" id="FPLD01000051">
    <property type="protein sequence ID" value="SGY95114.1"/>
    <property type="molecule type" value="Genomic_DNA"/>
</dbReference>
<evidence type="ECO:0000313" key="2">
    <source>
        <dbReference type="Proteomes" id="UP000183794"/>
    </source>
</evidence>
<reference evidence="1 2" key="1">
    <citation type="submission" date="2016-11" db="EMBL/GenBank/DDBJ databases">
        <authorList>
            <person name="Jaros S."/>
            <person name="Januszkiewicz K."/>
            <person name="Wedrychowicz H."/>
        </authorList>
    </citation>
    <scope>NUCLEOTIDE SEQUENCE [LARGE SCALE GENOMIC DNA]</scope>
    <source>
        <strain evidence="1">NVI 5450</strain>
    </source>
</reference>
<accession>A0A1L0B1F9</accession>
<dbReference type="OrthoDB" id="9902949at2"/>
<dbReference type="RefSeq" id="WP_075518156.1">
    <property type="nucleotide sequence ID" value="NZ_FPLD01000051.1"/>
</dbReference>
<gene>
    <name evidence="1" type="ORF">NVI5450_1670</name>
</gene>
<organism evidence="1 2">
    <name type="scientific">Moritella viscosa</name>
    <dbReference type="NCBI Taxonomy" id="80854"/>
    <lineage>
        <taxon>Bacteria</taxon>
        <taxon>Pseudomonadati</taxon>
        <taxon>Pseudomonadota</taxon>
        <taxon>Gammaproteobacteria</taxon>
        <taxon>Alteromonadales</taxon>
        <taxon>Moritellaceae</taxon>
        <taxon>Moritella</taxon>
    </lineage>
</organism>
<dbReference type="Proteomes" id="UP000183794">
    <property type="component" value="Unassembled WGS sequence"/>
</dbReference>
<proteinExistence type="predicted"/>
<protein>
    <submittedName>
        <fullName evidence="1">Uncharacterized protein</fullName>
    </submittedName>
</protein>